<dbReference type="Proteomes" id="UP001408356">
    <property type="component" value="Unassembled WGS sequence"/>
</dbReference>
<protein>
    <submittedName>
        <fullName evidence="1">NADPH-cytochrome P450 reductase</fullName>
    </submittedName>
</protein>
<dbReference type="Gene3D" id="1.10.630.10">
    <property type="entry name" value="Cytochrome P450"/>
    <property type="match status" value="1"/>
</dbReference>
<reference evidence="1 2" key="1">
    <citation type="journal article" date="2024" name="J. Plant Pathol.">
        <title>Sequence and assembly of the genome of Seiridium unicorne, isolate CBS 538.82, causal agent of cypress canker disease.</title>
        <authorList>
            <person name="Scali E."/>
            <person name="Rocca G.D."/>
            <person name="Danti R."/>
            <person name="Garbelotto M."/>
            <person name="Barberini S."/>
            <person name="Baroncelli R."/>
            <person name="Emiliani G."/>
        </authorList>
    </citation>
    <scope>NUCLEOTIDE SEQUENCE [LARGE SCALE GENOMIC DNA]</scope>
    <source>
        <strain evidence="1 2">BM-138-508</strain>
    </source>
</reference>
<dbReference type="EMBL" id="JARVKF010000428">
    <property type="protein sequence ID" value="KAK9414330.1"/>
    <property type="molecule type" value="Genomic_DNA"/>
</dbReference>
<dbReference type="Pfam" id="PF00067">
    <property type="entry name" value="p450"/>
    <property type="match status" value="1"/>
</dbReference>
<sequence length="182" mass="20943">MFREEFIPNLRLRDYIQKMNHYIELEMPFLLNLRALNNPATYLIDKQLLESRGIVRDRLEKFTFEEYTEKCNGSQADGQKEGGFLGRIRSLCIRQGAPPEGWTDYQLLLIAGIGPNIVAASTWLMYHLLADKDRLTKVRNEIDRAVTDHQGAVDLADIPEACPLLYATWIEVLRFHGTFTLG</sequence>
<gene>
    <name evidence="1" type="ORF">SUNI508_11292</name>
</gene>
<keyword evidence="2" id="KW-1185">Reference proteome</keyword>
<evidence type="ECO:0000313" key="1">
    <source>
        <dbReference type="EMBL" id="KAK9414330.1"/>
    </source>
</evidence>
<accession>A0ABR2UIL2</accession>
<dbReference type="InterPro" id="IPR001128">
    <property type="entry name" value="Cyt_P450"/>
</dbReference>
<dbReference type="InterPro" id="IPR036396">
    <property type="entry name" value="Cyt_P450_sf"/>
</dbReference>
<comment type="caution">
    <text evidence="1">The sequence shown here is derived from an EMBL/GenBank/DDBJ whole genome shotgun (WGS) entry which is preliminary data.</text>
</comment>
<name>A0ABR2UIL2_9PEZI</name>
<proteinExistence type="predicted"/>
<dbReference type="SUPFAM" id="SSF48264">
    <property type="entry name" value="Cytochrome P450"/>
    <property type="match status" value="1"/>
</dbReference>
<organism evidence="1 2">
    <name type="scientific">Seiridium unicorne</name>
    <dbReference type="NCBI Taxonomy" id="138068"/>
    <lineage>
        <taxon>Eukaryota</taxon>
        <taxon>Fungi</taxon>
        <taxon>Dikarya</taxon>
        <taxon>Ascomycota</taxon>
        <taxon>Pezizomycotina</taxon>
        <taxon>Sordariomycetes</taxon>
        <taxon>Xylariomycetidae</taxon>
        <taxon>Amphisphaeriales</taxon>
        <taxon>Sporocadaceae</taxon>
        <taxon>Seiridium</taxon>
    </lineage>
</organism>
<evidence type="ECO:0000313" key="2">
    <source>
        <dbReference type="Proteomes" id="UP001408356"/>
    </source>
</evidence>